<dbReference type="EMBL" id="CP061539">
    <property type="protein sequence ID" value="QNV37725.1"/>
    <property type="molecule type" value="Genomic_DNA"/>
</dbReference>
<sequence>MSSLFSHQIDETPAPETVAPPESRTGLWIESELSPAELWQAFTEYTHLWWSVDLRSSHEAHVEIGDELLIEETAEGELQPLAQVVHLVPLDVVAVQPLEGVLNGAFDGGLSFTFDEEDERSIVEISSDVIKPQDIEPDAELGVFEHDKDAAQQLLGSFARFIGTEVKEG</sequence>
<evidence type="ECO:0008006" key="4">
    <source>
        <dbReference type="Google" id="ProtNLM"/>
    </source>
</evidence>
<evidence type="ECO:0000313" key="3">
    <source>
        <dbReference type="Proteomes" id="UP000516404"/>
    </source>
</evidence>
<evidence type="ECO:0000256" key="1">
    <source>
        <dbReference type="SAM" id="MobiDB-lite"/>
    </source>
</evidence>
<dbReference type="KEGG" id="rter:IDM49_11115"/>
<proteinExistence type="predicted"/>
<name>A0A7H2BDH9_9MICC</name>
<dbReference type="AlphaFoldDB" id="A0A7H2BDH9"/>
<dbReference type="Proteomes" id="UP000516404">
    <property type="component" value="Chromosome"/>
</dbReference>
<dbReference type="GeneID" id="96624790"/>
<evidence type="ECO:0000313" key="2">
    <source>
        <dbReference type="EMBL" id="QNV37725.1"/>
    </source>
</evidence>
<feature type="region of interest" description="Disordered" evidence="1">
    <location>
        <begin position="1"/>
        <end position="22"/>
    </location>
</feature>
<protein>
    <recommendedName>
        <fullName evidence="4">SRPBCC domain-containing protein</fullName>
    </recommendedName>
</protein>
<gene>
    <name evidence="2" type="ORF">IDM49_11115</name>
</gene>
<organism evidence="2 3">
    <name type="scientific">Rothia terrae</name>
    <dbReference type="NCBI Taxonomy" id="396015"/>
    <lineage>
        <taxon>Bacteria</taxon>
        <taxon>Bacillati</taxon>
        <taxon>Actinomycetota</taxon>
        <taxon>Actinomycetes</taxon>
        <taxon>Micrococcales</taxon>
        <taxon>Micrococcaceae</taxon>
        <taxon>Rothia</taxon>
    </lineage>
</organism>
<dbReference type="RefSeq" id="WP_190724555.1">
    <property type="nucleotide sequence ID" value="NZ_CP061539.1"/>
</dbReference>
<reference evidence="2 3" key="1">
    <citation type="submission" date="2020-09" db="EMBL/GenBank/DDBJ databases">
        <title>Investigation of environmental microbes.</title>
        <authorList>
            <person name="Ou Y."/>
            <person name="Kang Q."/>
        </authorList>
    </citation>
    <scope>NUCLEOTIDE SEQUENCE [LARGE SCALE GENOMIC DNA]</scope>
    <source>
        <strain evidence="2 3">KJZ-14</strain>
    </source>
</reference>
<accession>A0A7H2BDH9</accession>
<feature type="compositionally biased region" description="Low complexity" evidence="1">
    <location>
        <begin position="11"/>
        <end position="22"/>
    </location>
</feature>
<keyword evidence="3" id="KW-1185">Reference proteome</keyword>